<dbReference type="EMBL" id="JAAXCY010000020">
    <property type="protein sequence ID" value="MBC2410678.1"/>
    <property type="molecule type" value="Genomic_DNA"/>
</dbReference>
<dbReference type="Gene3D" id="1.10.3300.10">
    <property type="entry name" value="Jann2411-like domain"/>
    <property type="match status" value="1"/>
</dbReference>
<evidence type="ECO:0000313" key="4">
    <source>
        <dbReference type="Proteomes" id="UP000520513"/>
    </source>
</evidence>
<keyword evidence="5" id="KW-1185">Reference proteome</keyword>
<dbReference type="Proteomes" id="UP000520513">
    <property type="component" value="Unassembled WGS sequence"/>
</dbReference>
<evidence type="ECO:0000313" key="5">
    <source>
        <dbReference type="Proteomes" id="UP000534677"/>
    </source>
</evidence>
<dbReference type="InterPro" id="IPR010852">
    <property type="entry name" value="ABATE"/>
</dbReference>
<dbReference type="EMBL" id="JAAXCZ010000027">
    <property type="protein sequence ID" value="MBC2385405.1"/>
    <property type="molecule type" value="Genomic_DNA"/>
</dbReference>
<evidence type="ECO:0000313" key="3">
    <source>
        <dbReference type="EMBL" id="MBC2410678.1"/>
    </source>
</evidence>
<accession>A0A7X1E218</accession>
<dbReference type="Pfam" id="PF07336">
    <property type="entry name" value="ABATE"/>
    <property type="match status" value="1"/>
</dbReference>
<proteinExistence type="predicted"/>
<dbReference type="InterPro" id="IPR021005">
    <property type="entry name" value="Znf_CGNR"/>
</dbReference>
<dbReference type="RefSeq" id="WP_185710857.1">
    <property type="nucleotide sequence ID" value="NZ_JAAXCY010000020.1"/>
</dbReference>
<comment type="caution">
    <text evidence="3">The sequence shown here is derived from an EMBL/GenBank/DDBJ whole genome shotgun (WGS) entry which is preliminary data.</text>
</comment>
<dbReference type="PANTHER" id="PTHR35525">
    <property type="entry name" value="BLL6575 PROTEIN"/>
    <property type="match status" value="1"/>
</dbReference>
<dbReference type="InterPro" id="IPR023286">
    <property type="entry name" value="ABATE_dom_sf"/>
</dbReference>
<gene>
    <name evidence="2" type="ORF">HF209_31095</name>
    <name evidence="3" type="ORF">HF257_32120</name>
</gene>
<dbReference type="Pfam" id="PF11706">
    <property type="entry name" value="zf-CGNR"/>
    <property type="match status" value="1"/>
</dbReference>
<evidence type="ECO:0000313" key="2">
    <source>
        <dbReference type="EMBL" id="MBC2385405.1"/>
    </source>
</evidence>
<feature type="domain" description="Zinc finger CGNR" evidence="1">
    <location>
        <begin position="169"/>
        <end position="207"/>
    </location>
</feature>
<dbReference type="SUPFAM" id="SSF160904">
    <property type="entry name" value="Jann2411-like"/>
    <property type="match status" value="1"/>
</dbReference>
<sequence length="214" mass="24134">MIHFTGTAKSIRLIGGTRALDFINTNNGRRPGTTLTLMEERLTSFQFFFQWAVHASVISAQEFETYKPMVFETPISYQPNLDAIIAFRECLYRVFYALSLDQAAADEDLQQINLAFQQGVTWRVLRSVDGLPGWDWKPCATAQELTAMLLGRLAIEATQLLVSGDLHALRSCSSTDCDWIFLDVSKNKQRRWCQMSVCGSRAKLSRLKQAAGLV</sequence>
<reference evidence="4 5" key="1">
    <citation type="submission" date="2020-04" db="EMBL/GenBank/DDBJ databases">
        <title>Pseudomonas crami sp. nov., a novel proteolytic bacterial species isolated from cream.</title>
        <authorList>
            <person name="Hofmann K."/>
            <person name="Woller A."/>
            <person name="Huptas C."/>
            <person name="Wenning M."/>
            <person name="Scherer S."/>
            <person name="Doll E.V."/>
        </authorList>
    </citation>
    <scope>NUCLEOTIDE SEQUENCE [LARGE SCALE GENOMIC DNA]</scope>
    <source>
        <strain evidence="2 5">WS 5096</strain>
        <strain evidence="3 4">WS 5106</strain>
    </source>
</reference>
<dbReference type="AlphaFoldDB" id="A0A7X1E218"/>
<evidence type="ECO:0000259" key="1">
    <source>
        <dbReference type="Pfam" id="PF11706"/>
    </source>
</evidence>
<dbReference type="Proteomes" id="UP000534677">
    <property type="component" value="Unassembled WGS sequence"/>
</dbReference>
<organism evidence="3 4">
    <name type="scientific">Pseudomonas cremoris</name>
    <dbReference type="NCBI Taxonomy" id="2724178"/>
    <lineage>
        <taxon>Bacteria</taxon>
        <taxon>Pseudomonadati</taxon>
        <taxon>Pseudomonadota</taxon>
        <taxon>Gammaproteobacteria</taxon>
        <taxon>Pseudomonadales</taxon>
        <taxon>Pseudomonadaceae</taxon>
        <taxon>Pseudomonas</taxon>
    </lineage>
</organism>
<protein>
    <recommendedName>
        <fullName evidence="1">Zinc finger CGNR domain-containing protein</fullName>
    </recommendedName>
</protein>
<name>A0A7X1E218_9PSED</name>
<dbReference type="PANTHER" id="PTHR35525:SF3">
    <property type="entry name" value="BLL6575 PROTEIN"/>
    <property type="match status" value="1"/>
</dbReference>